<dbReference type="CDD" id="cd01942">
    <property type="entry name" value="ribokinase_group_A"/>
    <property type="match status" value="1"/>
</dbReference>
<dbReference type="InterPro" id="IPR011611">
    <property type="entry name" value="PfkB_dom"/>
</dbReference>
<dbReference type="RefSeq" id="WP_247417808.1">
    <property type="nucleotide sequence ID" value="NZ_JALLGW010000001.1"/>
</dbReference>
<reference evidence="6 7" key="1">
    <citation type="journal article" date="2019" name="Int. J. Syst. Evol. Microbiol.">
        <title>The Global Catalogue of Microorganisms (GCM) 10K type strain sequencing project: providing services to taxonomists for standard genome sequencing and annotation.</title>
        <authorList>
            <consortium name="The Broad Institute Genomics Platform"/>
            <consortium name="The Broad Institute Genome Sequencing Center for Infectious Disease"/>
            <person name="Wu L."/>
            <person name="Ma J."/>
        </authorList>
    </citation>
    <scope>NUCLEOTIDE SEQUENCE [LARGE SCALE GENOMIC DNA]</scope>
    <source>
        <strain evidence="6 7">CGMCC 1.12543</strain>
    </source>
</reference>
<organism evidence="6 7">
    <name type="scientific">Halomarina salina</name>
    <dbReference type="NCBI Taxonomy" id="1872699"/>
    <lineage>
        <taxon>Archaea</taxon>
        <taxon>Methanobacteriati</taxon>
        <taxon>Methanobacteriota</taxon>
        <taxon>Stenosarchaea group</taxon>
        <taxon>Halobacteria</taxon>
        <taxon>Halobacteriales</taxon>
        <taxon>Natronomonadaceae</taxon>
        <taxon>Halomarina</taxon>
    </lineage>
</organism>
<dbReference type="InterPro" id="IPR002173">
    <property type="entry name" value="Carboh/pur_kinase_PfkB_CS"/>
</dbReference>
<dbReference type="Pfam" id="PF00294">
    <property type="entry name" value="PfkB"/>
    <property type="match status" value="1"/>
</dbReference>
<protein>
    <submittedName>
        <fullName evidence="6">Carbohydrate kinase family protein</fullName>
        <ecNumber evidence="6">2.7.1.-</ecNumber>
    </submittedName>
</protein>
<dbReference type="PANTHER" id="PTHR10584:SF166">
    <property type="entry name" value="RIBOKINASE"/>
    <property type="match status" value="1"/>
</dbReference>
<dbReference type="Proteomes" id="UP001596099">
    <property type="component" value="Unassembled WGS sequence"/>
</dbReference>
<evidence type="ECO:0000313" key="7">
    <source>
        <dbReference type="Proteomes" id="UP001596099"/>
    </source>
</evidence>
<dbReference type="Gene3D" id="3.40.1190.20">
    <property type="match status" value="1"/>
</dbReference>
<dbReference type="InterPro" id="IPR002139">
    <property type="entry name" value="Ribo/fructo_kinase"/>
</dbReference>
<feature type="domain" description="Carbohydrate kinase PfkB" evidence="5">
    <location>
        <begin position="3"/>
        <end position="276"/>
    </location>
</feature>
<dbReference type="EC" id="2.7.1.-" evidence="6"/>
<accession>A0ABD5RSX8</accession>
<dbReference type="PROSITE" id="PS00584">
    <property type="entry name" value="PFKB_KINASES_2"/>
    <property type="match status" value="1"/>
</dbReference>
<dbReference type="PRINTS" id="PR00990">
    <property type="entry name" value="RIBOKINASE"/>
</dbReference>
<comment type="caution">
    <text evidence="6">The sequence shown here is derived from an EMBL/GenBank/DDBJ whole genome shotgun (WGS) entry which is preliminary data.</text>
</comment>
<keyword evidence="2 4" id="KW-0808">Transferase</keyword>
<dbReference type="InterPro" id="IPR029056">
    <property type="entry name" value="Ribokinase-like"/>
</dbReference>
<dbReference type="GO" id="GO:0006796">
    <property type="term" value="P:phosphate-containing compound metabolic process"/>
    <property type="evidence" value="ECO:0007669"/>
    <property type="project" value="UniProtKB-ARBA"/>
</dbReference>
<evidence type="ECO:0000256" key="4">
    <source>
        <dbReference type="RuleBase" id="RU003704"/>
    </source>
</evidence>
<evidence type="ECO:0000259" key="5">
    <source>
        <dbReference type="Pfam" id="PF00294"/>
    </source>
</evidence>
<keyword evidence="3 4" id="KW-0418">Kinase</keyword>
<keyword evidence="7" id="KW-1185">Reference proteome</keyword>
<evidence type="ECO:0000313" key="6">
    <source>
        <dbReference type="EMBL" id="MFC5973354.1"/>
    </source>
</evidence>
<dbReference type="PANTHER" id="PTHR10584">
    <property type="entry name" value="SUGAR KINASE"/>
    <property type="match status" value="1"/>
</dbReference>
<dbReference type="GO" id="GO:0016301">
    <property type="term" value="F:kinase activity"/>
    <property type="evidence" value="ECO:0007669"/>
    <property type="project" value="UniProtKB-KW"/>
</dbReference>
<evidence type="ECO:0000256" key="3">
    <source>
        <dbReference type="ARBA" id="ARBA00022777"/>
    </source>
</evidence>
<comment type="similarity">
    <text evidence="1 4">Belongs to the carbohydrate kinase PfkB family.</text>
</comment>
<dbReference type="AlphaFoldDB" id="A0ABD5RSX8"/>
<evidence type="ECO:0000256" key="2">
    <source>
        <dbReference type="ARBA" id="ARBA00022679"/>
    </source>
</evidence>
<dbReference type="EMBL" id="JBHSQH010000001">
    <property type="protein sequence ID" value="MFC5973354.1"/>
    <property type="molecule type" value="Genomic_DNA"/>
</dbReference>
<evidence type="ECO:0000256" key="1">
    <source>
        <dbReference type="ARBA" id="ARBA00010688"/>
    </source>
</evidence>
<name>A0ABD5RSX8_9EURY</name>
<gene>
    <name evidence="6" type="ORF">ACFPYI_18645</name>
</gene>
<proteinExistence type="inferred from homology"/>
<dbReference type="PROSITE" id="PS00583">
    <property type="entry name" value="PFKB_KINASES_1"/>
    <property type="match status" value="1"/>
</dbReference>
<dbReference type="SUPFAM" id="SSF53613">
    <property type="entry name" value="Ribokinase-like"/>
    <property type="match status" value="1"/>
</dbReference>
<sequence length="290" mass="30259">MRILCAGHVNWDVTLRVDRLPEPDGEVSIEERAQAGGGSAANVACTLAALGEEVALFGSVGDDEEGRLTRDELDGFGVDTSHVVTVPNHETTTKYLVVDGTGEVMVLSNSGANEAFTPDDIDPSVLASVDHLHLTSQRPATAAALAEAAAGVGIDVSFDPGRRIASRDYAATLVNVDVLFLNEREARVLVDHASFESLVREACVVVKRGGEGATVHNPDGEVDHDGYPLDPLDTTGAGDAFAAGFLAARTEGYERALSVANACGALAALRVGARTTPTVDEVEAFLAEHA</sequence>